<dbReference type="PANTHER" id="PTHR30614:SF0">
    <property type="entry name" value="L-CYSTINE TRANSPORT SYSTEM PERMEASE PROTEIN TCYL"/>
    <property type="match status" value="1"/>
</dbReference>
<dbReference type="CDD" id="cd06261">
    <property type="entry name" value="TM_PBP2"/>
    <property type="match status" value="1"/>
</dbReference>
<keyword evidence="11" id="KW-1185">Reference proteome</keyword>
<comment type="similarity">
    <text evidence="8">Belongs to the binding-protein-dependent transport system permease family.</text>
</comment>
<evidence type="ECO:0000256" key="1">
    <source>
        <dbReference type="ARBA" id="ARBA00004651"/>
    </source>
</evidence>
<keyword evidence="2 8" id="KW-0813">Transport</keyword>
<dbReference type="SUPFAM" id="SSF161098">
    <property type="entry name" value="MetI-like"/>
    <property type="match status" value="1"/>
</dbReference>
<dbReference type="InterPro" id="IPR014342">
    <property type="entry name" value="Ectoine_EhuC"/>
</dbReference>
<dbReference type="PANTHER" id="PTHR30614">
    <property type="entry name" value="MEMBRANE COMPONENT OF AMINO ACID ABC TRANSPORTER"/>
    <property type="match status" value="1"/>
</dbReference>
<name>A0ABQ3JFT1_9PSEU</name>
<comment type="caution">
    <text evidence="10">The sequence shown here is derived from an EMBL/GenBank/DDBJ whole genome shotgun (WGS) entry which is preliminary data.</text>
</comment>
<dbReference type="Gene3D" id="1.10.3720.10">
    <property type="entry name" value="MetI-like"/>
    <property type="match status" value="1"/>
</dbReference>
<evidence type="ECO:0000256" key="7">
    <source>
        <dbReference type="ARBA" id="ARBA00023136"/>
    </source>
</evidence>
<evidence type="ECO:0000259" key="9">
    <source>
        <dbReference type="PROSITE" id="PS50928"/>
    </source>
</evidence>
<feature type="transmembrane region" description="Helical" evidence="8">
    <location>
        <begin position="179"/>
        <end position="199"/>
    </location>
</feature>
<dbReference type="Pfam" id="PF00528">
    <property type="entry name" value="BPD_transp_1"/>
    <property type="match status" value="1"/>
</dbReference>
<evidence type="ECO:0000256" key="8">
    <source>
        <dbReference type="RuleBase" id="RU363032"/>
    </source>
</evidence>
<keyword evidence="7 8" id="KW-0472">Membrane</keyword>
<dbReference type="Proteomes" id="UP000605897">
    <property type="component" value="Unassembled WGS sequence"/>
</dbReference>
<dbReference type="EMBL" id="BNAU01000008">
    <property type="protein sequence ID" value="GHF19624.1"/>
    <property type="molecule type" value="Genomic_DNA"/>
</dbReference>
<keyword evidence="4 8" id="KW-0812">Transmembrane</keyword>
<evidence type="ECO:0000256" key="4">
    <source>
        <dbReference type="ARBA" id="ARBA00022692"/>
    </source>
</evidence>
<keyword evidence="3" id="KW-1003">Cell membrane</keyword>
<evidence type="ECO:0000313" key="10">
    <source>
        <dbReference type="EMBL" id="GHF19624.1"/>
    </source>
</evidence>
<reference evidence="11" key="1">
    <citation type="journal article" date="2019" name="Int. J. Syst. Evol. Microbiol.">
        <title>The Global Catalogue of Microorganisms (GCM) 10K type strain sequencing project: providing services to taxonomists for standard genome sequencing and annotation.</title>
        <authorList>
            <consortium name="The Broad Institute Genomics Platform"/>
            <consortium name="The Broad Institute Genome Sequencing Center for Infectious Disease"/>
            <person name="Wu L."/>
            <person name="Ma J."/>
        </authorList>
    </citation>
    <scope>NUCLEOTIDE SEQUENCE [LARGE SCALE GENOMIC DNA]</scope>
    <source>
        <strain evidence="11">CGMCC 4.7677</strain>
    </source>
</reference>
<accession>A0ABQ3JFT1</accession>
<dbReference type="InterPro" id="IPR035906">
    <property type="entry name" value="MetI-like_sf"/>
</dbReference>
<protein>
    <submittedName>
        <fullName evidence="10">Glutamine ABC transporter permease</fullName>
    </submittedName>
</protein>
<gene>
    <name evidence="10" type="primary">glnP</name>
    <name evidence="10" type="ORF">GCM10017786_61950</name>
</gene>
<comment type="subcellular location">
    <subcellularLocation>
        <location evidence="1 8">Cell membrane</location>
        <topology evidence="1 8">Multi-pass membrane protein</topology>
    </subcellularLocation>
</comment>
<keyword evidence="5" id="KW-0029">Amino-acid transport</keyword>
<dbReference type="InterPro" id="IPR000515">
    <property type="entry name" value="MetI-like"/>
</dbReference>
<evidence type="ECO:0000256" key="2">
    <source>
        <dbReference type="ARBA" id="ARBA00022448"/>
    </source>
</evidence>
<evidence type="ECO:0000256" key="3">
    <source>
        <dbReference type="ARBA" id="ARBA00022475"/>
    </source>
</evidence>
<sequence length="232" mass="24873">MSAIAPYLPLLLDGLLITLALTVCGMALALAVAFTAGLARLSPRRLLRWPAGIFVEVFRGTSMLVQLFWLFFALPFFGVQLTPFAAGVLALGLNEGAYAAEIVRGSINSLPRGQHEAAATLSMSPSLKMRRVLLPQAIPVMLPSFGNVLIDLLKNTSLVSLVTVADLTFRAQMVRTSTGATTAVFGTILVMYFVVSYLLSLGRGWLEKRVAPDRIAPTRASLVRRAAGGVVQ</sequence>
<dbReference type="InterPro" id="IPR043429">
    <property type="entry name" value="ArtM/GltK/GlnP/TcyL/YhdX-like"/>
</dbReference>
<keyword evidence="6 8" id="KW-1133">Transmembrane helix</keyword>
<dbReference type="RefSeq" id="WP_191248163.1">
    <property type="nucleotide sequence ID" value="NZ_BNAU01000008.1"/>
</dbReference>
<proteinExistence type="inferred from homology"/>
<organism evidence="10 11">
    <name type="scientific">Amycolatopsis deserti</name>
    <dbReference type="NCBI Taxonomy" id="185696"/>
    <lineage>
        <taxon>Bacteria</taxon>
        <taxon>Bacillati</taxon>
        <taxon>Actinomycetota</taxon>
        <taxon>Actinomycetes</taxon>
        <taxon>Pseudonocardiales</taxon>
        <taxon>Pseudonocardiaceae</taxon>
        <taxon>Amycolatopsis</taxon>
    </lineage>
</organism>
<feature type="domain" description="ABC transmembrane type-1" evidence="9">
    <location>
        <begin position="15"/>
        <end position="200"/>
    </location>
</feature>
<evidence type="ECO:0000256" key="6">
    <source>
        <dbReference type="ARBA" id="ARBA00022989"/>
    </source>
</evidence>
<evidence type="ECO:0000313" key="11">
    <source>
        <dbReference type="Proteomes" id="UP000605897"/>
    </source>
</evidence>
<dbReference type="InterPro" id="IPR010065">
    <property type="entry name" value="AA_ABC_transptr_permease_3TM"/>
</dbReference>
<feature type="transmembrane region" description="Helical" evidence="8">
    <location>
        <begin position="15"/>
        <end position="39"/>
    </location>
</feature>
<dbReference type="PROSITE" id="PS50928">
    <property type="entry name" value="ABC_TM1"/>
    <property type="match status" value="1"/>
</dbReference>
<dbReference type="NCBIfam" id="TIGR03004">
    <property type="entry name" value="ectoine_ehuC"/>
    <property type="match status" value="1"/>
</dbReference>
<dbReference type="NCBIfam" id="TIGR01726">
    <property type="entry name" value="HEQRo_perm_3TM"/>
    <property type="match status" value="1"/>
</dbReference>
<evidence type="ECO:0000256" key="5">
    <source>
        <dbReference type="ARBA" id="ARBA00022970"/>
    </source>
</evidence>